<reference evidence="1" key="1">
    <citation type="submission" date="2023-06" db="EMBL/GenBank/DDBJ databases">
        <title>Genome sequence of Methanosarcinaceae archaeon Ag5.</title>
        <authorList>
            <person name="Protasov E."/>
            <person name="Platt K."/>
            <person name="Poehlein A."/>
            <person name="Daniel R."/>
            <person name="Brune A."/>
        </authorList>
    </citation>
    <scope>NUCLEOTIDE SEQUENCE</scope>
    <source>
        <strain evidence="1">Ag5</strain>
    </source>
</reference>
<evidence type="ECO:0000313" key="2">
    <source>
        <dbReference type="Proteomes" id="UP001271789"/>
    </source>
</evidence>
<keyword evidence="2" id="KW-1185">Reference proteome</keyword>
<evidence type="ECO:0008006" key="3">
    <source>
        <dbReference type="Google" id="ProtNLM"/>
    </source>
</evidence>
<sequence>MTNEKIKAFFDRYAHFFEQSLDGKIDTNEISSLYAQEFIAASPLGVMAGKNDIQFEQTLAQGYEQYRKIGTKGMTVRGVSVSPIDKLHCVAHVAWTATYSTADNPNIAIDFEVHYLMQELDGKPQIFGWIAGDEQKMLKEYGII</sequence>
<gene>
    <name evidence="1" type="ORF">MsAg5_13900</name>
</gene>
<dbReference type="Proteomes" id="UP001271789">
    <property type="component" value="Unassembled WGS sequence"/>
</dbReference>
<dbReference type="AlphaFoldDB" id="A0AAE4SFN2"/>
<name>A0AAE4SFN2_9EURY</name>
<evidence type="ECO:0000313" key="1">
    <source>
        <dbReference type="EMBL" id="MDV0447490.1"/>
    </source>
</evidence>
<accession>A0AAE4SFN2</accession>
<comment type="caution">
    <text evidence="1">The sequence shown here is derived from an EMBL/GenBank/DDBJ whole genome shotgun (WGS) entry which is preliminary data.</text>
</comment>
<dbReference type="EMBL" id="JAWDKD010000020">
    <property type="protein sequence ID" value="MDV0447490.1"/>
    <property type="molecule type" value="Genomic_DNA"/>
</dbReference>
<protein>
    <recommendedName>
        <fullName evidence="3">Nuclear transport factor 2 family protein</fullName>
    </recommendedName>
</protein>
<dbReference type="RefSeq" id="WP_338099928.1">
    <property type="nucleotide sequence ID" value="NZ_JAWDKD010000020.1"/>
</dbReference>
<proteinExistence type="predicted"/>
<organism evidence="1 2">
    <name type="scientific">Methanolapillus africanus</name>
    <dbReference type="NCBI Taxonomy" id="3028297"/>
    <lineage>
        <taxon>Archaea</taxon>
        <taxon>Methanobacteriati</taxon>
        <taxon>Methanobacteriota</taxon>
        <taxon>Stenosarchaea group</taxon>
        <taxon>Methanomicrobia</taxon>
        <taxon>Methanosarcinales</taxon>
        <taxon>Methanosarcinaceae</taxon>
        <taxon>Methanolapillus</taxon>
    </lineage>
</organism>